<dbReference type="Proteomes" id="UP000054324">
    <property type="component" value="Unassembled WGS sequence"/>
</dbReference>
<evidence type="ECO:0000313" key="3">
    <source>
        <dbReference type="Proteomes" id="UP000054324"/>
    </source>
</evidence>
<dbReference type="CTD" id="20318979"/>
<organism evidence="2 3">
    <name type="scientific">Opisthorchis viverrini</name>
    <name type="common">Southeast Asian liver fluke</name>
    <dbReference type="NCBI Taxonomy" id="6198"/>
    <lineage>
        <taxon>Eukaryota</taxon>
        <taxon>Metazoa</taxon>
        <taxon>Spiralia</taxon>
        <taxon>Lophotrochozoa</taxon>
        <taxon>Platyhelminthes</taxon>
        <taxon>Trematoda</taxon>
        <taxon>Digenea</taxon>
        <taxon>Opisthorchiida</taxon>
        <taxon>Opisthorchiata</taxon>
        <taxon>Opisthorchiidae</taxon>
        <taxon>Opisthorchis</taxon>
    </lineage>
</organism>
<reference evidence="2 3" key="1">
    <citation type="submission" date="2013-11" db="EMBL/GenBank/DDBJ databases">
        <title>Opisthorchis viverrini - life in the bile duct.</title>
        <authorList>
            <person name="Young N.D."/>
            <person name="Nagarajan N."/>
            <person name="Lin S.J."/>
            <person name="Korhonen P.K."/>
            <person name="Jex A.R."/>
            <person name="Hall R.S."/>
            <person name="Safavi-Hemami H."/>
            <person name="Kaewkong W."/>
            <person name="Bertrand D."/>
            <person name="Gao S."/>
            <person name="Seet Q."/>
            <person name="Wongkham S."/>
            <person name="Teh B.T."/>
            <person name="Wongkham C."/>
            <person name="Intapan P.M."/>
            <person name="Maleewong W."/>
            <person name="Yang X."/>
            <person name="Hu M."/>
            <person name="Wang Z."/>
            <person name="Hofmann A."/>
            <person name="Sternberg P.W."/>
            <person name="Tan P."/>
            <person name="Wang J."/>
            <person name="Gasser R.B."/>
        </authorList>
    </citation>
    <scope>NUCLEOTIDE SEQUENCE [LARGE SCALE GENOMIC DNA]</scope>
</reference>
<dbReference type="GeneID" id="20318979"/>
<name>A0A074ZLU5_OPIVI</name>
<evidence type="ECO:0000313" key="2">
    <source>
        <dbReference type="EMBL" id="KER28338.1"/>
    </source>
</evidence>
<sequence length="83" mass="9576">MAEIKQQNKTNNSSLDGRDKPIIAPAQVEDCSENGDANRKPHCDVVNWWWYVSYDDAYTNASVLTITMRRKVKTLGETTWKDR</sequence>
<accession>A0A074ZLU5</accession>
<proteinExistence type="predicted"/>
<keyword evidence="3" id="KW-1185">Reference proteome</keyword>
<feature type="region of interest" description="Disordered" evidence="1">
    <location>
        <begin position="1"/>
        <end position="41"/>
    </location>
</feature>
<dbReference type="KEGG" id="ovi:T265_04797"/>
<protein>
    <submittedName>
        <fullName evidence="2">Uncharacterized protein</fullName>
    </submittedName>
</protein>
<dbReference type="AlphaFoldDB" id="A0A074ZLU5"/>
<dbReference type="RefSeq" id="XP_009167899.1">
    <property type="nucleotide sequence ID" value="XM_009169635.1"/>
</dbReference>
<gene>
    <name evidence="2" type="ORF">T265_04797</name>
</gene>
<evidence type="ECO:0000256" key="1">
    <source>
        <dbReference type="SAM" id="MobiDB-lite"/>
    </source>
</evidence>
<feature type="compositionally biased region" description="Polar residues" evidence="1">
    <location>
        <begin position="1"/>
        <end position="15"/>
    </location>
</feature>
<dbReference type="EMBL" id="KL596701">
    <property type="protein sequence ID" value="KER28338.1"/>
    <property type="molecule type" value="Genomic_DNA"/>
</dbReference>